<reference evidence="1 2" key="1">
    <citation type="journal article" date="2016" name="Mol. Biol. Evol.">
        <title>Comparative Genomics of Early-Diverging Mushroom-Forming Fungi Provides Insights into the Origins of Lignocellulose Decay Capabilities.</title>
        <authorList>
            <person name="Nagy L.G."/>
            <person name="Riley R."/>
            <person name="Tritt A."/>
            <person name="Adam C."/>
            <person name="Daum C."/>
            <person name="Floudas D."/>
            <person name="Sun H."/>
            <person name="Yadav J.S."/>
            <person name="Pangilinan J."/>
            <person name="Larsson K.H."/>
            <person name="Matsuura K."/>
            <person name="Barry K."/>
            <person name="Labutti K."/>
            <person name="Kuo R."/>
            <person name="Ohm R.A."/>
            <person name="Bhattacharya S.S."/>
            <person name="Shirouzu T."/>
            <person name="Yoshinaga Y."/>
            <person name="Martin F.M."/>
            <person name="Grigoriev I.V."/>
            <person name="Hibbett D.S."/>
        </authorList>
    </citation>
    <scope>NUCLEOTIDE SEQUENCE [LARGE SCALE GENOMIC DNA]</scope>
    <source>
        <strain evidence="1 2">HHB12029</strain>
    </source>
</reference>
<dbReference type="Proteomes" id="UP000077266">
    <property type="component" value="Unassembled WGS sequence"/>
</dbReference>
<evidence type="ECO:0000313" key="2">
    <source>
        <dbReference type="Proteomes" id="UP000077266"/>
    </source>
</evidence>
<gene>
    <name evidence="1" type="ORF">EXIGLDRAFT_85759</name>
</gene>
<dbReference type="EMBL" id="KV426019">
    <property type="protein sequence ID" value="KZV91829.1"/>
    <property type="molecule type" value="Genomic_DNA"/>
</dbReference>
<protein>
    <submittedName>
        <fullName evidence="1">Uncharacterized protein</fullName>
    </submittedName>
</protein>
<dbReference type="AlphaFoldDB" id="A0A166AH69"/>
<name>A0A166AH69_EXIGL</name>
<organism evidence="1 2">
    <name type="scientific">Exidia glandulosa HHB12029</name>
    <dbReference type="NCBI Taxonomy" id="1314781"/>
    <lineage>
        <taxon>Eukaryota</taxon>
        <taxon>Fungi</taxon>
        <taxon>Dikarya</taxon>
        <taxon>Basidiomycota</taxon>
        <taxon>Agaricomycotina</taxon>
        <taxon>Agaricomycetes</taxon>
        <taxon>Auriculariales</taxon>
        <taxon>Exidiaceae</taxon>
        <taxon>Exidia</taxon>
    </lineage>
</organism>
<evidence type="ECO:0000313" key="1">
    <source>
        <dbReference type="EMBL" id="KZV91829.1"/>
    </source>
</evidence>
<proteinExistence type="predicted"/>
<keyword evidence="2" id="KW-1185">Reference proteome</keyword>
<dbReference type="InParanoid" id="A0A166AH69"/>
<accession>A0A166AH69</accession>
<sequence>MRRADSLSATLCDKTRQIHTIPRIDLDRILLNVPIHTIPDETRQIHTIPDDTRHTSTLTDDCDRISAYQMHGANTNRMTAPATRQIHTIPECDLDQILLRPSHNTYRGTPPGWQSVTRPTTGNTTYEAATARVRLGAESKRAPLGRADSYAHAKFEARTFRCWLEAWTWNRKSRRTYLHSAHAREP</sequence>